<name>A0ABP9QPR0_9RHOO</name>
<dbReference type="InterPro" id="IPR008312">
    <property type="entry name" value="T6SS_TssB1"/>
</dbReference>
<dbReference type="InterPro" id="IPR044031">
    <property type="entry name" value="TssC1_N"/>
</dbReference>
<evidence type="ECO:0000259" key="2">
    <source>
        <dbReference type="Pfam" id="PF05943"/>
    </source>
</evidence>
<dbReference type="EMBL" id="BAABLD010000008">
    <property type="protein sequence ID" value="GAA5165337.1"/>
    <property type="molecule type" value="Genomic_DNA"/>
</dbReference>
<reference evidence="4" key="1">
    <citation type="journal article" date="2019" name="Int. J. Syst. Evol. Microbiol.">
        <title>The Global Catalogue of Microorganisms (GCM) 10K type strain sequencing project: providing services to taxonomists for standard genome sequencing and annotation.</title>
        <authorList>
            <consortium name="The Broad Institute Genomics Platform"/>
            <consortium name="The Broad Institute Genome Sequencing Center for Infectious Disease"/>
            <person name="Wu L."/>
            <person name="Ma J."/>
        </authorList>
    </citation>
    <scope>NUCLEOTIDE SEQUENCE [LARGE SCALE GENOMIC DNA]</scope>
    <source>
        <strain evidence="4">JCM 18715</strain>
    </source>
</reference>
<sequence length="452" mass="48189">MAGMQFEFTTGPGRKAAQAERREEGPLRILLLGDFSGLPAGERTPLAQRKTCKVDIDNFDNLLARLAPRATLAAGSVQFANIDDFHPDALYQRLPLFQALREARSQPPSAASDLLGGLLGGNAAPAASTSSKPASPLDTLIRSVVAPHILPDTTSETRAYTAAVDAAIAEQMRAVLHDPAFQSLEANWRGVQWLLRELELDENLQLHLFDVTRDELLADIVNAGGQLAQSGLHAALADRWRSAPDGEPWSLLAGLYKFGPSDLDIGLLAALGLIASQAGGPFIAAGDMALVGEEDDATLNGWRALRRSQAAPWIGLTAPRLLLRLPYGKGSDAIESFAFEELGSGEPEHEHLLWGAGSLGATLLIGRAFAASGWDFSPGDERELGDLPAWVFTRDGERELQACAERYLGETAATALLEAGLMPLLSHRNSNAVTLLRFQSISEPASALAGLG</sequence>
<dbReference type="Pfam" id="PF05591">
    <property type="entry name" value="T6SS_VipA"/>
    <property type="match status" value="1"/>
</dbReference>
<dbReference type="Proteomes" id="UP001500547">
    <property type="component" value="Unassembled WGS sequence"/>
</dbReference>
<evidence type="ECO:0000256" key="1">
    <source>
        <dbReference type="SAM" id="MobiDB-lite"/>
    </source>
</evidence>
<accession>A0ABP9QPR0</accession>
<evidence type="ECO:0000313" key="3">
    <source>
        <dbReference type="EMBL" id="GAA5165337.1"/>
    </source>
</evidence>
<evidence type="ECO:0000313" key="4">
    <source>
        <dbReference type="Proteomes" id="UP001500547"/>
    </source>
</evidence>
<dbReference type="Pfam" id="PF05943">
    <property type="entry name" value="VipB"/>
    <property type="match status" value="1"/>
</dbReference>
<feature type="domain" description="TssC1 N-terminal" evidence="2">
    <location>
        <begin position="161"/>
        <end position="441"/>
    </location>
</feature>
<organism evidence="3 4">
    <name type="scientific">Viridibacterium curvum</name>
    <dbReference type="NCBI Taxonomy" id="1101404"/>
    <lineage>
        <taxon>Bacteria</taxon>
        <taxon>Pseudomonadati</taxon>
        <taxon>Pseudomonadota</taxon>
        <taxon>Betaproteobacteria</taxon>
        <taxon>Rhodocyclales</taxon>
        <taxon>Rhodocyclaceae</taxon>
        <taxon>Viridibacterium</taxon>
    </lineage>
</organism>
<comment type="caution">
    <text evidence="3">The sequence shown here is derived from an EMBL/GenBank/DDBJ whole genome shotgun (WGS) entry which is preliminary data.</text>
</comment>
<feature type="region of interest" description="Disordered" evidence="1">
    <location>
        <begin position="1"/>
        <end position="21"/>
    </location>
</feature>
<dbReference type="PANTHER" id="PTHR35565:SF1">
    <property type="entry name" value="TYPE VI SECRETION SYSTEM CONTRACTILE SHEATH LARGE SUBUNIT"/>
    <property type="match status" value="1"/>
</dbReference>
<proteinExistence type="predicted"/>
<keyword evidence="4" id="KW-1185">Reference proteome</keyword>
<protein>
    <recommendedName>
        <fullName evidence="2">TssC1 N-terminal domain-containing protein</fullName>
    </recommendedName>
</protein>
<dbReference type="RefSeq" id="WP_345532863.1">
    <property type="nucleotide sequence ID" value="NZ_BAABLD010000008.1"/>
</dbReference>
<dbReference type="PANTHER" id="PTHR35565">
    <property type="entry name" value="CYTOPLASMIC PROTEIN-RELATED"/>
    <property type="match status" value="1"/>
</dbReference>
<gene>
    <name evidence="3" type="ORF">GCM10025770_20680</name>
</gene>
<dbReference type="InterPro" id="IPR010269">
    <property type="entry name" value="T6SS_TssC-like"/>
</dbReference>